<dbReference type="EMBL" id="CP003620">
    <property type="protein sequence ID" value="AFZ13034.1"/>
    <property type="molecule type" value="Genomic_DNA"/>
</dbReference>
<proteinExistence type="predicted"/>
<name>K9VZU0_9CYAN</name>
<dbReference type="STRING" id="1173022.Cri9333_2159"/>
<evidence type="ECO:0000313" key="1">
    <source>
        <dbReference type="EMBL" id="AFZ13034.1"/>
    </source>
</evidence>
<reference evidence="1 2" key="1">
    <citation type="submission" date="2012-06" db="EMBL/GenBank/DDBJ databases">
        <title>Finished chromosome of genome of Crinalium epipsammum PCC 9333.</title>
        <authorList>
            <consortium name="US DOE Joint Genome Institute"/>
            <person name="Gugger M."/>
            <person name="Coursin T."/>
            <person name="Rippka R."/>
            <person name="Tandeau De Marsac N."/>
            <person name="Huntemann M."/>
            <person name="Wei C.-L."/>
            <person name="Han J."/>
            <person name="Detter J.C."/>
            <person name="Han C."/>
            <person name="Tapia R."/>
            <person name="Davenport K."/>
            <person name="Daligault H."/>
            <person name="Erkkila T."/>
            <person name="Gu W."/>
            <person name="Munk A.C.C."/>
            <person name="Teshima H."/>
            <person name="Xu Y."/>
            <person name="Chain P."/>
            <person name="Chen A."/>
            <person name="Krypides N."/>
            <person name="Mavromatis K."/>
            <person name="Markowitz V."/>
            <person name="Szeto E."/>
            <person name="Ivanova N."/>
            <person name="Mikhailova N."/>
            <person name="Ovchinnikova G."/>
            <person name="Pagani I."/>
            <person name="Pati A."/>
            <person name="Goodwin L."/>
            <person name="Peters L."/>
            <person name="Pitluck S."/>
            <person name="Woyke T."/>
            <person name="Kerfeld C."/>
        </authorList>
    </citation>
    <scope>NUCLEOTIDE SEQUENCE [LARGE SCALE GENOMIC DNA]</scope>
    <source>
        <strain evidence="1 2">PCC 9333</strain>
    </source>
</reference>
<gene>
    <name evidence="1" type="ORF">Cri9333_2159</name>
</gene>
<dbReference type="Proteomes" id="UP000010472">
    <property type="component" value="Chromosome"/>
</dbReference>
<protein>
    <submittedName>
        <fullName evidence="1">Uncharacterized protein</fullName>
    </submittedName>
</protein>
<accession>K9VZU0</accession>
<keyword evidence="2" id="KW-1185">Reference proteome</keyword>
<evidence type="ECO:0000313" key="2">
    <source>
        <dbReference type="Proteomes" id="UP000010472"/>
    </source>
</evidence>
<dbReference type="AlphaFoldDB" id="K9VZU0"/>
<dbReference type="HOGENOM" id="CLU_186877_0_0_3"/>
<sequence>MIFNDVIEAIKSLFSEERQKNQKRLKQYLREKHHEEIFEDFKLAQVE</sequence>
<dbReference type="KEGG" id="cep:Cri9333_2159"/>
<organism evidence="1 2">
    <name type="scientific">Crinalium epipsammum PCC 9333</name>
    <dbReference type="NCBI Taxonomy" id="1173022"/>
    <lineage>
        <taxon>Bacteria</taxon>
        <taxon>Bacillati</taxon>
        <taxon>Cyanobacteriota</taxon>
        <taxon>Cyanophyceae</taxon>
        <taxon>Gomontiellales</taxon>
        <taxon>Gomontiellaceae</taxon>
        <taxon>Crinalium</taxon>
    </lineage>
</organism>